<dbReference type="Proteomes" id="UP000821866">
    <property type="component" value="Chromosome 3"/>
</dbReference>
<feature type="compositionally biased region" description="Polar residues" evidence="1">
    <location>
        <begin position="197"/>
        <end position="206"/>
    </location>
</feature>
<dbReference type="VEuPathDB" id="VectorBase:LOC119163573"/>
<feature type="compositionally biased region" description="Polar residues" evidence="1">
    <location>
        <begin position="280"/>
        <end position="294"/>
    </location>
</feature>
<gene>
    <name evidence="3" type="ORF">HPB51_006447</name>
</gene>
<accession>A0A9J6E6B0</accession>
<proteinExistence type="predicted"/>
<feature type="compositionally biased region" description="Low complexity" evidence="1">
    <location>
        <begin position="391"/>
        <end position="407"/>
    </location>
</feature>
<evidence type="ECO:0000256" key="2">
    <source>
        <dbReference type="SAM" id="SignalP"/>
    </source>
</evidence>
<protein>
    <recommendedName>
        <fullName evidence="5">Mucin-5ac</fullName>
    </recommendedName>
</protein>
<feature type="region of interest" description="Disordered" evidence="1">
    <location>
        <begin position="250"/>
        <end position="311"/>
    </location>
</feature>
<feature type="chain" id="PRO_5039945347" description="Mucin-5ac" evidence="2">
    <location>
        <begin position="22"/>
        <end position="713"/>
    </location>
</feature>
<feature type="compositionally biased region" description="Polar residues" evidence="1">
    <location>
        <begin position="513"/>
        <end position="523"/>
    </location>
</feature>
<feature type="compositionally biased region" description="Low complexity" evidence="1">
    <location>
        <begin position="471"/>
        <end position="481"/>
    </location>
</feature>
<keyword evidence="4" id="KW-1185">Reference proteome</keyword>
<keyword evidence="2" id="KW-0732">Signal</keyword>
<reference evidence="3" key="2">
    <citation type="submission" date="2021-09" db="EMBL/GenBank/DDBJ databases">
        <authorList>
            <person name="Jia N."/>
            <person name="Wang J."/>
            <person name="Shi W."/>
            <person name="Du L."/>
            <person name="Sun Y."/>
            <person name="Zhan W."/>
            <person name="Jiang J."/>
            <person name="Wang Q."/>
            <person name="Zhang B."/>
            <person name="Ji P."/>
            <person name="Sakyi L.B."/>
            <person name="Cui X."/>
            <person name="Yuan T."/>
            <person name="Jiang B."/>
            <person name="Yang W."/>
            <person name="Lam T.T.-Y."/>
            <person name="Chang Q."/>
            <person name="Ding S."/>
            <person name="Wang X."/>
            <person name="Zhu J."/>
            <person name="Ruan X."/>
            <person name="Zhao L."/>
            <person name="Wei J."/>
            <person name="Que T."/>
            <person name="Du C."/>
            <person name="Cheng J."/>
            <person name="Dai P."/>
            <person name="Han X."/>
            <person name="Huang E."/>
            <person name="Gao Y."/>
            <person name="Liu J."/>
            <person name="Shao H."/>
            <person name="Ye R."/>
            <person name="Li L."/>
            <person name="Wei W."/>
            <person name="Wang X."/>
            <person name="Wang C."/>
            <person name="Huo Q."/>
            <person name="Li W."/>
            <person name="Guo W."/>
            <person name="Chen H."/>
            <person name="Chen S."/>
            <person name="Zhou L."/>
            <person name="Zhou L."/>
            <person name="Ni X."/>
            <person name="Tian J."/>
            <person name="Zhou Y."/>
            <person name="Sheng Y."/>
            <person name="Liu T."/>
            <person name="Pan Y."/>
            <person name="Xia L."/>
            <person name="Li J."/>
            <person name="Zhao F."/>
            <person name="Cao W."/>
        </authorList>
    </citation>
    <scope>NUCLEOTIDE SEQUENCE</scope>
    <source>
        <strain evidence="3">Rmic-2018</strain>
        <tissue evidence="3">Larvae</tissue>
    </source>
</reference>
<evidence type="ECO:0008006" key="5">
    <source>
        <dbReference type="Google" id="ProtNLM"/>
    </source>
</evidence>
<dbReference type="OMA" id="CQRRLHY"/>
<dbReference type="AlphaFoldDB" id="A0A9J6E6B0"/>
<dbReference type="EMBL" id="JABSTU010000005">
    <property type="protein sequence ID" value="KAH8030015.1"/>
    <property type="molecule type" value="Genomic_DNA"/>
</dbReference>
<evidence type="ECO:0000313" key="4">
    <source>
        <dbReference type="Proteomes" id="UP000821866"/>
    </source>
</evidence>
<feature type="compositionally biased region" description="Polar residues" evidence="1">
    <location>
        <begin position="415"/>
        <end position="433"/>
    </location>
</feature>
<feature type="region of interest" description="Disordered" evidence="1">
    <location>
        <begin position="468"/>
        <end position="546"/>
    </location>
</feature>
<sequence>MGASILSVFLLALLLSDSIICGRAPQTEHAENVDPAAASSNHGRTFLNFDSSPAQTHLEFNGGFSSNLHRDDGHGGNSGVFPHPRPGDTGSVLGDYDYATYDQSNYPQWHKVHLTSSEHDGNAAQPFWSALGQQQPMATHLPHVVNPTVANRQTIDLSEFHPTHPFFGSMFTKGSPNAGARGTTPPVATENRPGSRVDTTSKTPTSGEAERTTVPTSVEPGVHGNRDNKALQNGAPLATSSRVLQTVGIATASTTRSPPTLGKIAEASTPGVRPGLAESTLRTTTSPIGATTTRHAAEPRTETDITKGSVTSAAVSATSGTTSSSTGAAPAATDIVLRQAVAETVVPPPEHSGAVVNLSTPPAGANQVIETTTGHSFANVATGSPPVHLQTTTSVTETTATRPVRTTPSDKASPKTDSSTLPGITMQPSKLTTSPVEVVPRNVSQDITTTQGTTTLPAVPKVAGLSGRLETTTNSPPTTSTLIDGVSKNRTTEASTRAPVDEKNSIPPRVDVESSTVGTTSPAVTAGVRRLHTSASPTTPPPEITLPTTTVVQGAEETPAKNAALQQTLPPPRPASPVTTTRPPVTPDAYFSPITQHGPHEFVPQRHRDVEDYYYHRYQKGFMEDDDLRQGQCGRCQRRLHYCVQKCFTHHSCEAEANPELTCPRINAPCLPPYKHEVDQCRHSNECESANHLCCLVGCARRCVHGVPIQKQH</sequence>
<comment type="caution">
    <text evidence="3">The sequence shown here is derived from an EMBL/GenBank/DDBJ whole genome shotgun (WGS) entry which is preliminary data.</text>
</comment>
<reference evidence="3" key="1">
    <citation type="journal article" date="2020" name="Cell">
        <title>Large-Scale Comparative Analyses of Tick Genomes Elucidate Their Genetic Diversity and Vector Capacities.</title>
        <authorList>
            <consortium name="Tick Genome and Microbiome Consortium (TIGMIC)"/>
            <person name="Jia N."/>
            <person name="Wang J."/>
            <person name="Shi W."/>
            <person name="Du L."/>
            <person name="Sun Y."/>
            <person name="Zhan W."/>
            <person name="Jiang J.F."/>
            <person name="Wang Q."/>
            <person name="Zhang B."/>
            <person name="Ji P."/>
            <person name="Bell-Sakyi L."/>
            <person name="Cui X.M."/>
            <person name="Yuan T.T."/>
            <person name="Jiang B.G."/>
            <person name="Yang W.F."/>
            <person name="Lam T.T."/>
            <person name="Chang Q.C."/>
            <person name="Ding S.J."/>
            <person name="Wang X.J."/>
            <person name="Zhu J.G."/>
            <person name="Ruan X.D."/>
            <person name="Zhao L."/>
            <person name="Wei J.T."/>
            <person name="Ye R.Z."/>
            <person name="Que T.C."/>
            <person name="Du C.H."/>
            <person name="Zhou Y.H."/>
            <person name="Cheng J.X."/>
            <person name="Dai P.F."/>
            <person name="Guo W.B."/>
            <person name="Han X.H."/>
            <person name="Huang E.J."/>
            <person name="Li L.F."/>
            <person name="Wei W."/>
            <person name="Gao Y.C."/>
            <person name="Liu J.Z."/>
            <person name="Shao H.Z."/>
            <person name="Wang X."/>
            <person name="Wang C.C."/>
            <person name="Yang T.C."/>
            <person name="Huo Q.B."/>
            <person name="Li W."/>
            <person name="Chen H.Y."/>
            <person name="Chen S.E."/>
            <person name="Zhou L.G."/>
            <person name="Ni X.B."/>
            <person name="Tian J.H."/>
            <person name="Sheng Y."/>
            <person name="Liu T."/>
            <person name="Pan Y.S."/>
            <person name="Xia L.Y."/>
            <person name="Li J."/>
            <person name="Zhao F."/>
            <person name="Cao W.C."/>
        </authorList>
    </citation>
    <scope>NUCLEOTIDE SEQUENCE</scope>
    <source>
        <strain evidence="3">Rmic-2018</strain>
    </source>
</reference>
<feature type="region of interest" description="Disordered" evidence="1">
    <location>
        <begin position="381"/>
        <end position="433"/>
    </location>
</feature>
<feature type="compositionally biased region" description="Basic and acidic residues" evidence="1">
    <location>
        <begin position="295"/>
        <end position="305"/>
    </location>
</feature>
<name>A0A9J6E6B0_RHIMP</name>
<dbReference type="OrthoDB" id="6513045at2759"/>
<feature type="region of interest" description="Disordered" evidence="1">
    <location>
        <begin position="64"/>
        <end position="86"/>
    </location>
</feature>
<evidence type="ECO:0000313" key="3">
    <source>
        <dbReference type="EMBL" id="KAH8030015.1"/>
    </source>
</evidence>
<feature type="region of interest" description="Disordered" evidence="1">
    <location>
        <begin position="168"/>
        <end position="237"/>
    </location>
</feature>
<evidence type="ECO:0000256" key="1">
    <source>
        <dbReference type="SAM" id="MobiDB-lite"/>
    </source>
</evidence>
<organism evidence="3 4">
    <name type="scientific">Rhipicephalus microplus</name>
    <name type="common">Cattle tick</name>
    <name type="synonym">Boophilus microplus</name>
    <dbReference type="NCBI Taxonomy" id="6941"/>
    <lineage>
        <taxon>Eukaryota</taxon>
        <taxon>Metazoa</taxon>
        <taxon>Ecdysozoa</taxon>
        <taxon>Arthropoda</taxon>
        <taxon>Chelicerata</taxon>
        <taxon>Arachnida</taxon>
        <taxon>Acari</taxon>
        <taxon>Parasitiformes</taxon>
        <taxon>Ixodida</taxon>
        <taxon>Ixodoidea</taxon>
        <taxon>Ixodidae</taxon>
        <taxon>Rhipicephalinae</taxon>
        <taxon>Rhipicephalus</taxon>
        <taxon>Boophilus</taxon>
    </lineage>
</organism>
<feature type="signal peptide" evidence="2">
    <location>
        <begin position="1"/>
        <end position="21"/>
    </location>
</feature>